<organism evidence="2 3">
    <name type="scientific">Naumannella cuiyingiana</name>
    <dbReference type="NCBI Taxonomy" id="1347891"/>
    <lineage>
        <taxon>Bacteria</taxon>
        <taxon>Bacillati</taxon>
        <taxon>Actinomycetota</taxon>
        <taxon>Actinomycetes</taxon>
        <taxon>Propionibacteriales</taxon>
        <taxon>Propionibacteriaceae</taxon>
        <taxon>Naumannella</taxon>
    </lineage>
</organism>
<dbReference type="AlphaFoldDB" id="A0A7Z0IJP0"/>
<gene>
    <name evidence="2" type="ORF">GGQ54_000300</name>
</gene>
<sequence>MADPLPGVPGSVRVAAVTVVVLAVAFGGLAVAEFASTRASRPEVGITTGLAFAGYAVLLLITARGLARLRPWARSVAIFAGLLQIPVAISFWGGQTIPIAVAALVASIVIIGGLITPAANQVLGRNR</sequence>
<dbReference type="EMBL" id="JACBZS010000001">
    <property type="protein sequence ID" value="NYI69740.1"/>
    <property type="molecule type" value="Genomic_DNA"/>
</dbReference>
<evidence type="ECO:0008006" key="4">
    <source>
        <dbReference type="Google" id="ProtNLM"/>
    </source>
</evidence>
<evidence type="ECO:0000313" key="2">
    <source>
        <dbReference type="EMBL" id="NYI69740.1"/>
    </source>
</evidence>
<keyword evidence="3" id="KW-1185">Reference proteome</keyword>
<comment type="caution">
    <text evidence="2">The sequence shown here is derived from an EMBL/GenBank/DDBJ whole genome shotgun (WGS) entry which is preliminary data.</text>
</comment>
<feature type="transmembrane region" description="Helical" evidence="1">
    <location>
        <begin position="12"/>
        <end position="32"/>
    </location>
</feature>
<feature type="transmembrane region" description="Helical" evidence="1">
    <location>
        <begin position="44"/>
        <end position="63"/>
    </location>
</feature>
<feature type="transmembrane region" description="Helical" evidence="1">
    <location>
        <begin position="99"/>
        <end position="119"/>
    </location>
</feature>
<evidence type="ECO:0000256" key="1">
    <source>
        <dbReference type="SAM" id="Phobius"/>
    </source>
</evidence>
<dbReference type="RefSeq" id="WP_179443772.1">
    <property type="nucleotide sequence ID" value="NZ_JACBZS010000001.1"/>
</dbReference>
<evidence type="ECO:0000313" key="3">
    <source>
        <dbReference type="Proteomes" id="UP000527616"/>
    </source>
</evidence>
<dbReference type="Proteomes" id="UP000527616">
    <property type="component" value="Unassembled WGS sequence"/>
</dbReference>
<keyword evidence="1" id="KW-0812">Transmembrane</keyword>
<feature type="transmembrane region" description="Helical" evidence="1">
    <location>
        <begin position="75"/>
        <end position="93"/>
    </location>
</feature>
<keyword evidence="1" id="KW-1133">Transmembrane helix</keyword>
<reference evidence="2 3" key="1">
    <citation type="submission" date="2020-07" db="EMBL/GenBank/DDBJ databases">
        <title>Sequencing the genomes of 1000 actinobacteria strains.</title>
        <authorList>
            <person name="Klenk H.-P."/>
        </authorList>
    </citation>
    <scope>NUCLEOTIDE SEQUENCE [LARGE SCALE GENOMIC DNA]</scope>
    <source>
        <strain evidence="2 3">DSM 103164</strain>
    </source>
</reference>
<keyword evidence="1" id="KW-0472">Membrane</keyword>
<protein>
    <recommendedName>
        <fullName evidence="4">Integral membrane protein</fullName>
    </recommendedName>
</protein>
<accession>A0A7Z0IJP0</accession>
<name>A0A7Z0IJP0_9ACTN</name>
<proteinExistence type="predicted"/>